<feature type="chain" id="PRO_5043515529" evidence="1">
    <location>
        <begin position="36"/>
        <end position="199"/>
    </location>
</feature>
<keyword evidence="1" id="KW-0732">Signal</keyword>
<dbReference type="PROSITE" id="PS51257">
    <property type="entry name" value="PROKAR_LIPOPROTEIN"/>
    <property type="match status" value="1"/>
</dbReference>
<reference evidence="2" key="1">
    <citation type="submission" date="2023-01" db="EMBL/GenBank/DDBJ databases">
        <title>Vibrio sp. CB1-14 genome sequencing.</title>
        <authorList>
            <person name="Otstavnykh N."/>
            <person name="Isaeva M."/>
            <person name="Meleshko D."/>
        </authorList>
    </citation>
    <scope>NUCLEOTIDE SEQUENCE</scope>
    <source>
        <strain evidence="2">CB1-14</strain>
    </source>
</reference>
<dbReference type="RefSeq" id="WP_353498862.1">
    <property type="nucleotide sequence ID" value="NZ_CP115921.1"/>
</dbReference>
<dbReference type="EMBL" id="CP115921">
    <property type="protein sequence ID" value="XCD17684.1"/>
    <property type="molecule type" value="Genomic_DNA"/>
</dbReference>
<proteinExistence type="predicted"/>
<organism evidence="2">
    <name type="scientific">Vibrio chaetopteri</name>
    <dbReference type="NCBI Taxonomy" id="3016528"/>
    <lineage>
        <taxon>Bacteria</taxon>
        <taxon>Pseudomonadati</taxon>
        <taxon>Pseudomonadota</taxon>
        <taxon>Gammaproteobacteria</taxon>
        <taxon>Vibrionales</taxon>
        <taxon>Vibrionaceae</taxon>
        <taxon>Vibrio</taxon>
    </lineage>
</organism>
<dbReference type="KEGG" id="vck:PG915_20530"/>
<evidence type="ECO:0000256" key="1">
    <source>
        <dbReference type="SAM" id="SignalP"/>
    </source>
</evidence>
<feature type="signal peptide" evidence="1">
    <location>
        <begin position="1"/>
        <end position="35"/>
    </location>
</feature>
<dbReference type="AlphaFoldDB" id="A0AAU8BMT0"/>
<accession>A0AAU8BMT0</accession>
<sequence>MKHLPIKHQSMKYAVMTLVLTSLALVGCTTTTKPAAPLNFSYGVAKTGDFGFLPQSGAVTYSWRTNLPVARVSEDFDAEHYLSVIKAQIDEVLTSKGYIAVQDGQAATMHLDFGIATETAMDDEQIFASTQIKTGVQFDLTGQKSEKGSLYIAVFDSVGAFPRWRALAQGPTENRIDNPEEREELKNLIGAMLDDLPSR</sequence>
<protein>
    <submittedName>
        <fullName evidence="2">DUF4136 domain-containing protein</fullName>
    </submittedName>
</protein>
<gene>
    <name evidence="2" type="ORF">PG915_20530</name>
</gene>
<evidence type="ECO:0000313" key="2">
    <source>
        <dbReference type="EMBL" id="XCD17684.1"/>
    </source>
</evidence>
<name>A0AAU8BMT0_9VIBR</name>